<dbReference type="PANTHER" id="PTHR43553">
    <property type="entry name" value="HEAVY METAL TRANSPORTER"/>
    <property type="match status" value="1"/>
</dbReference>
<evidence type="ECO:0000259" key="11">
    <source>
        <dbReference type="PROSITE" id="PS50893"/>
    </source>
</evidence>
<dbReference type="NCBIfam" id="TIGR01166">
    <property type="entry name" value="cbiO"/>
    <property type="match status" value="1"/>
</dbReference>
<dbReference type="GO" id="GO:0006824">
    <property type="term" value="P:cobalt ion transport"/>
    <property type="evidence" value="ECO:0007669"/>
    <property type="project" value="InterPro"/>
</dbReference>
<evidence type="ECO:0000256" key="10">
    <source>
        <dbReference type="RuleBase" id="RU364103"/>
    </source>
</evidence>
<dbReference type="EMBL" id="SLZZ01000012">
    <property type="protein sequence ID" value="TCS78318.1"/>
    <property type="molecule type" value="Genomic_DNA"/>
</dbReference>
<comment type="function">
    <text evidence="10">Part of an ABC transporter complex. Responsible for energy coupling to the transport system.</text>
</comment>
<comment type="caution">
    <text evidence="12">The sequence shown here is derived from an EMBL/GenBank/DDBJ whole genome shotgun (WGS) entry which is preliminary data.</text>
</comment>
<protein>
    <recommendedName>
        <fullName evidence="10">ABC transporter ATP-binding protein</fullName>
    </recommendedName>
</protein>
<keyword evidence="4 10" id="KW-1003">Cell membrane</keyword>
<organism evidence="12 13">
    <name type="scientific">Muricomes intestini</name>
    <dbReference type="NCBI Taxonomy" id="1796634"/>
    <lineage>
        <taxon>Bacteria</taxon>
        <taxon>Bacillati</taxon>
        <taxon>Bacillota</taxon>
        <taxon>Clostridia</taxon>
        <taxon>Lachnospirales</taxon>
        <taxon>Lachnospiraceae</taxon>
        <taxon>Muricomes</taxon>
    </lineage>
</organism>
<evidence type="ECO:0000313" key="13">
    <source>
        <dbReference type="Proteomes" id="UP000295726"/>
    </source>
</evidence>
<dbReference type="InterPro" id="IPR003439">
    <property type="entry name" value="ABC_transporter-like_ATP-bd"/>
</dbReference>
<dbReference type="PANTHER" id="PTHR43553:SF24">
    <property type="entry name" value="ENERGY-COUPLING FACTOR TRANSPORTER ATP-BINDING PROTEIN ECFA1"/>
    <property type="match status" value="1"/>
</dbReference>
<keyword evidence="6 10" id="KW-0067">ATP-binding</keyword>
<evidence type="ECO:0000256" key="8">
    <source>
        <dbReference type="ARBA" id="ARBA00023136"/>
    </source>
</evidence>
<reference evidence="12 13" key="1">
    <citation type="submission" date="2019-03" db="EMBL/GenBank/DDBJ databases">
        <title>Genomic Encyclopedia of Type Strains, Phase IV (KMG-IV): sequencing the most valuable type-strain genomes for metagenomic binning, comparative biology and taxonomic classification.</title>
        <authorList>
            <person name="Goeker M."/>
        </authorList>
    </citation>
    <scope>NUCLEOTIDE SEQUENCE [LARGE SCALE GENOMIC DNA]</scope>
    <source>
        <strain evidence="12 13">DSM 29489</strain>
    </source>
</reference>
<dbReference type="InterPro" id="IPR015856">
    <property type="entry name" value="ABC_transpr_CbiO/EcfA_su"/>
</dbReference>
<evidence type="ECO:0000256" key="9">
    <source>
        <dbReference type="ARBA" id="ARBA00025157"/>
    </source>
</evidence>
<evidence type="ECO:0000256" key="7">
    <source>
        <dbReference type="ARBA" id="ARBA00022967"/>
    </source>
</evidence>
<evidence type="ECO:0000256" key="6">
    <source>
        <dbReference type="ARBA" id="ARBA00022840"/>
    </source>
</evidence>
<feature type="domain" description="ABC transporter" evidence="11">
    <location>
        <begin position="10"/>
        <end position="246"/>
    </location>
</feature>
<comment type="function">
    <text evidence="9">Probably part of an ABC transporter complex. Responsible for energy coupling to the transport system.</text>
</comment>
<dbReference type="PROSITE" id="PS50893">
    <property type="entry name" value="ABC_TRANSPORTER_2"/>
    <property type="match status" value="1"/>
</dbReference>
<name>A0A4R3K655_9FIRM</name>
<dbReference type="AlphaFoldDB" id="A0A4R3K655"/>
<evidence type="ECO:0000256" key="1">
    <source>
        <dbReference type="ARBA" id="ARBA00004202"/>
    </source>
</evidence>
<dbReference type="FunFam" id="3.40.50.300:FF:000224">
    <property type="entry name" value="Energy-coupling factor transporter ATP-binding protein EcfA"/>
    <property type="match status" value="1"/>
</dbReference>
<dbReference type="SMART" id="SM00382">
    <property type="entry name" value="AAA"/>
    <property type="match status" value="1"/>
</dbReference>
<dbReference type="InterPro" id="IPR003593">
    <property type="entry name" value="AAA+_ATPase"/>
</dbReference>
<evidence type="ECO:0000313" key="12">
    <source>
        <dbReference type="EMBL" id="TCS78318.1"/>
    </source>
</evidence>
<gene>
    <name evidence="12" type="ORF">EDD59_11279</name>
</gene>
<dbReference type="SUPFAM" id="SSF52540">
    <property type="entry name" value="P-loop containing nucleoside triphosphate hydrolases"/>
    <property type="match status" value="1"/>
</dbReference>
<keyword evidence="13" id="KW-1185">Reference proteome</keyword>
<dbReference type="GO" id="GO:0043190">
    <property type="term" value="C:ATP-binding cassette (ABC) transporter complex"/>
    <property type="evidence" value="ECO:0007669"/>
    <property type="project" value="TreeGrafter"/>
</dbReference>
<sequence length="294" mass="32389">MTDTKQDIIIEAKNLHFSYEEDGEHALNGVSLKIRKGSKVAFMGANGCGKSTFFLCCNGIYKPDSGAILYNGKPVDYSKKGLLDLRSKVGIVFQDPDNQLFSASVYQEISFGALNMGMAADEARTEVEGVIEYLEIIPFRDRPAHALSGGQKKQVSIADILVMHPDVMILDEPGAALDAKHTKKVNQIVDKLAGEGMTILMATHDINYALSWADEIVLMHEGKVLLQADPVAVCTNKKALDLTNQEEPAVLRLFEQLKSKGVLKKDLTPPMRMEELEHYIQISVSGVPEERKAL</sequence>
<proteinExistence type="inferred from homology"/>
<dbReference type="GO" id="GO:0005524">
    <property type="term" value="F:ATP binding"/>
    <property type="evidence" value="ECO:0007669"/>
    <property type="project" value="UniProtKB-UniRule"/>
</dbReference>
<evidence type="ECO:0000256" key="2">
    <source>
        <dbReference type="ARBA" id="ARBA00005417"/>
    </source>
</evidence>
<evidence type="ECO:0000256" key="3">
    <source>
        <dbReference type="ARBA" id="ARBA00022448"/>
    </source>
</evidence>
<dbReference type="InterPro" id="IPR027417">
    <property type="entry name" value="P-loop_NTPase"/>
</dbReference>
<evidence type="ECO:0000256" key="5">
    <source>
        <dbReference type="ARBA" id="ARBA00022741"/>
    </source>
</evidence>
<dbReference type="InterPro" id="IPR050095">
    <property type="entry name" value="ECF_ABC_transporter_ATP-bd"/>
</dbReference>
<comment type="subcellular location">
    <subcellularLocation>
        <location evidence="1 10">Cell membrane</location>
        <topology evidence="1 10">Peripheral membrane protein</topology>
    </subcellularLocation>
</comment>
<dbReference type="GO" id="GO:0042626">
    <property type="term" value="F:ATPase-coupled transmembrane transporter activity"/>
    <property type="evidence" value="ECO:0007669"/>
    <property type="project" value="TreeGrafter"/>
</dbReference>
<dbReference type="RefSeq" id="WP_132381413.1">
    <property type="nucleotide sequence ID" value="NZ_DAIPCY010000034.1"/>
</dbReference>
<dbReference type="GO" id="GO:0016887">
    <property type="term" value="F:ATP hydrolysis activity"/>
    <property type="evidence" value="ECO:0007669"/>
    <property type="project" value="InterPro"/>
</dbReference>
<dbReference type="CDD" id="cd03225">
    <property type="entry name" value="ABC_cobalt_CbiO_domain1"/>
    <property type="match status" value="1"/>
</dbReference>
<evidence type="ECO:0000256" key="4">
    <source>
        <dbReference type="ARBA" id="ARBA00022475"/>
    </source>
</evidence>
<dbReference type="Proteomes" id="UP000295726">
    <property type="component" value="Unassembled WGS sequence"/>
</dbReference>
<keyword evidence="5 10" id="KW-0547">Nucleotide-binding</keyword>
<keyword evidence="8 10" id="KW-0472">Membrane</keyword>
<dbReference type="Gene3D" id="3.40.50.300">
    <property type="entry name" value="P-loop containing nucleotide triphosphate hydrolases"/>
    <property type="match status" value="1"/>
</dbReference>
<comment type="similarity">
    <text evidence="2 10">Belongs to the ABC transporter superfamily.</text>
</comment>
<dbReference type="OrthoDB" id="9784332at2"/>
<dbReference type="InterPro" id="IPR005876">
    <property type="entry name" value="Co_trans_ATP-bd"/>
</dbReference>
<keyword evidence="3 10" id="KW-0813">Transport</keyword>
<keyword evidence="7" id="KW-1278">Translocase</keyword>
<dbReference type="Pfam" id="PF00005">
    <property type="entry name" value="ABC_tran"/>
    <property type="match status" value="1"/>
</dbReference>
<accession>A0A4R3K655</accession>